<sequence length="175" mass="19996">MRKHNLAFIDIETTGLNLLRHEIIEIGCVFSTPGLEVIGELELKIKPEHIENADPVALKVNHYEEKDWESALELREAMKIFSEKTKDCIMIGHNVAFDSGFLEYASSEAGIANTMHYHKLDTVSISWAKLHKDPDVEHFSLRELCVRFGIKNERAHTALSDARATFELYKKLMSL</sequence>
<proteinExistence type="predicted"/>
<dbReference type="Pfam" id="PF00929">
    <property type="entry name" value="RNase_T"/>
    <property type="match status" value="1"/>
</dbReference>
<keyword evidence="3 5" id="KW-0269">Exonuclease</keyword>
<keyword evidence="2" id="KW-0378">Hydrolase</keyword>
<protein>
    <submittedName>
        <fullName evidence="5">Exonuclease RNase T and DNA polymerase III</fullName>
    </submittedName>
</protein>
<evidence type="ECO:0000313" key="5">
    <source>
        <dbReference type="EMBL" id="KKT00930.1"/>
    </source>
</evidence>
<dbReference type="GO" id="GO:0003676">
    <property type="term" value="F:nucleic acid binding"/>
    <property type="evidence" value="ECO:0007669"/>
    <property type="project" value="InterPro"/>
</dbReference>
<reference evidence="5 6" key="1">
    <citation type="journal article" date="2015" name="Nature">
        <title>rRNA introns, odd ribosomes, and small enigmatic genomes across a large radiation of phyla.</title>
        <authorList>
            <person name="Brown C.T."/>
            <person name="Hug L.A."/>
            <person name="Thomas B.C."/>
            <person name="Sharon I."/>
            <person name="Castelle C.J."/>
            <person name="Singh A."/>
            <person name="Wilkins M.J."/>
            <person name="Williams K.H."/>
            <person name="Banfield J.F."/>
        </authorList>
    </citation>
    <scope>NUCLEOTIDE SEQUENCE [LARGE SCALE GENOMIC DNA]</scope>
</reference>
<name>A0A0G1DTG2_9BACT</name>
<dbReference type="SMART" id="SM00479">
    <property type="entry name" value="EXOIII"/>
    <property type="match status" value="1"/>
</dbReference>
<keyword evidence="1" id="KW-0540">Nuclease</keyword>
<evidence type="ECO:0000259" key="4">
    <source>
        <dbReference type="SMART" id="SM00479"/>
    </source>
</evidence>
<organism evidence="5 6">
    <name type="scientific">Candidatus Nomurabacteria bacterium GW2011_GWA2_43_15</name>
    <dbReference type="NCBI Taxonomy" id="1618738"/>
    <lineage>
        <taxon>Bacteria</taxon>
        <taxon>Candidatus Nomuraibacteriota</taxon>
    </lineage>
</organism>
<evidence type="ECO:0000256" key="3">
    <source>
        <dbReference type="ARBA" id="ARBA00022839"/>
    </source>
</evidence>
<evidence type="ECO:0000313" key="6">
    <source>
        <dbReference type="Proteomes" id="UP000034646"/>
    </source>
</evidence>
<dbReference type="Gene3D" id="3.30.420.10">
    <property type="entry name" value="Ribonuclease H-like superfamily/Ribonuclease H"/>
    <property type="match status" value="1"/>
</dbReference>
<dbReference type="EMBL" id="LCFS01000005">
    <property type="protein sequence ID" value="KKT00930.1"/>
    <property type="molecule type" value="Genomic_DNA"/>
</dbReference>
<dbReference type="InterPro" id="IPR013520">
    <property type="entry name" value="Ribonucl_H"/>
</dbReference>
<dbReference type="GO" id="GO:0008408">
    <property type="term" value="F:3'-5' exonuclease activity"/>
    <property type="evidence" value="ECO:0007669"/>
    <property type="project" value="TreeGrafter"/>
</dbReference>
<evidence type="ECO:0000256" key="2">
    <source>
        <dbReference type="ARBA" id="ARBA00022801"/>
    </source>
</evidence>
<dbReference type="PANTHER" id="PTHR30231">
    <property type="entry name" value="DNA POLYMERASE III SUBUNIT EPSILON"/>
    <property type="match status" value="1"/>
</dbReference>
<dbReference type="CDD" id="cd06127">
    <property type="entry name" value="DEDDh"/>
    <property type="match status" value="1"/>
</dbReference>
<dbReference type="Proteomes" id="UP000034646">
    <property type="component" value="Unassembled WGS sequence"/>
</dbReference>
<dbReference type="InterPro" id="IPR012337">
    <property type="entry name" value="RNaseH-like_sf"/>
</dbReference>
<accession>A0A0G1DTG2</accession>
<feature type="domain" description="Exonuclease" evidence="4">
    <location>
        <begin position="5"/>
        <end position="175"/>
    </location>
</feature>
<dbReference type="InterPro" id="IPR036397">
    <property type="entry name" value="RNaseH_sf"/>
</dbReference>
<dbReference type="STRING" id="1618738.UV76_C0005G0006"/>
<dbReference type="PANTHER" id="PTHR30231:SF4">
    <property type="entry name" value="PROTEIN NEN2"/>
    <property type="match status" value="1"/>
</dbReference>
<dbReference type="AlphaFoldDB" id="A0A0G1DTG2"/>
<dbReference type="SUPFAM" id="SSF53098">
    <property type="entry name" value="Ribonuclease H-like"/>
    <property type="match status" value="1"/>
</dbReference>
<evidence type="ECO:0000256" key="1">
    <source>
        <dbReference type="ARBA" id="ARBA00022722"/>
    </source>
</evidence>
<comment type="caution">
    <text evidence="5">The sequence shown here is derived from an EMBL/GenBank/DDBJ whole genome shotgun (WGS) entry which is preliminary data.</text>
</comment>
<gene>
    <name evidence="5" type="ORF">UV76_C0005G0006</name>
</gene>